<accession>A0A930YDK1</accession>
<dbReference type="AlphaFoldDB" id="A0A930YDK1"/>
<organism evidence="1 2">
    <name type="scientific">Nocardioides acrostichi</name>
    <dbReference type="NCBI Taxonomy" id="2784339"/>
    <lineage>
        <taxon>Bacteria</taxon>
        <taxon>Bacillati</taxon>
        <taxon>Actinomycetota</taxon>
        <taxon>Actinomycetes</taxon>
        <taxon>Propionibacteriales</taxon>
        <taxon>Nocardioidaceae</taxon>
        <taxon>Nocardioides</taxon>
    </lineage>
</organism>
<name>A0A930YDK1_9ACTN</name>
<protein>
    <submittedName>
        <fullName evidence="1">Uncharacterized protein</fullName>
    </submittedName>
</protein>
<sequence length="45" mass="4539">MEIVIGVVAVSWLAVSVPLAIAFGRAFRDGGESPAPVESPEATAA</sequence>
<proteinExistence type="predicted"/>
<dbReference type="RefSeq" id="WP_194503820.1">
    <property type="nucleotide sequence ID" value="NZ_JADIVZ010000006.1"/>
</dbReference>
<keyword evidence="2" id="KW-1185">Reference proteome</keyword>
<gene>
    <name evidence="1" type="ORF">ISG29_12695</name>
</gene>
<dbReference type="Proteomes" id="UP000656804">
    <property type="component" value="Unassembled WGS sequence"/>
</dbReference>
<comment type="caution">
    <text evidence="1">The sequence shown here is derived from an EMBL/GenBank/DDBJ whole genome shotgun (WGS) entry which is preliminary data.</text>
</comment>
<dbReference type="EMBL" id="JADIVZ010000006">
    <property type="protein sequence ID" value="MBF4162549.1"/>
    <property type="molecule type" value="Genomic_DNA"/>
</dbReference>
<evidence type="ECO:0000313" key="1">
    <source>
        <dbReference type="EMBL" id="MBF4162549.1"/>
    </source>
</evidence>
<evidence type="ECO:0000313" key="2">
    <source>
        <dbReference type="Proteomes" id="UP000656804"/>
    </source>
</evidence>
<reference evidence="1" key="1">
    <citation type="submission" date="2020-11" db="EMBL/GenBank/DDBJ databases">
        <title>Nocardioides sp. CBS4Y-1, whole genome shotgun sequence.</title>
        <authorList>
            <person name="Tuo L."/>
        </authorList>
    </citation>
    <scope>NUCLEOTIDE SEQUENCE</scope>
    <source>
        <strain evidence="1">CBS4Y-1</strain>
    </source>
</reference>